<evidence type="ECO:0000313" key="2">
    <source>
        <dbReference type="Proteomes" id="UP000054485"/>
    </source>
</evidence>
<gene>
    <name evidence="1" type="ORF">CY34DRAFT_372656</name>
</gene>
<reference evidence="2" key="2">
    <citation type="submission" date="2015-01" db="EMBL/GenBank/DDBJ databases">
        <title>Evolutionary Origins and Diversification of the Mycorrhizal Mutualists.</title>
        <authorList>
            <consortium name="DOE Joint Genome Institute"/>
            <consortium name="Mycorrhizal Genomics Consortium"/>
            <person name="Kohler A."/>
            <person name="Kuo A."/>
            <person name="Nagy L.G."/>
            <person name="Floudas D."/>
            <person name="Copeland A."/>
            <person name="Barry K.W."/>
            <person name="Cichocki N."/>
            <person name="Veneault-Fourrey C."/>
            <person name="LaButti K."/>
            <person name="Lindquist E.A."/>
            <person name="Lipzen A."/>
            <person name="Lundell T."/>
            <person name="Morin E."/>
            <person name="Murat C."/>
            <person name="Riley R."/>
            <person name="Ohm R."/>
            <person name="Sun H."/>
            <person name="Tunlid A."/>
            <person name="Henrissat B."/>
            <person name="Grigoriev I.V."/>
            <person name="Hibbett D.S."/>
            <person name="Martin F."/>
        </authorList>
    </citation>
    <scope>NUCLEOTIDE SEQUENCE [LARGE SCALE GENOMIC DNA]</scope>
    <source>
        <strain evidence="2">UH-Slu-Lm8-n1</strain>
    </source>
</reference>
<dbReference type="HOGENOM" id="CLU_2147517_0_0_1"/>
<name>A0A0D0AWH0_9AGAM</name>
<dbReference type="Proteomes" id="UP000054485">
    <property type="component" value="Unassembled WGS sequence"/>
</dbReference>
<dbReference type="InParanoid" id="A0A0D0AWH0"/>
<sequence>MVRSGSHWESNPGTPASLNTSIEALTITVLGIQHIPYPKPSTPRLADNEPRCTHEALIAKKLSRIDRVMLGPGIDCFTLISKRQASLTMECSGSFVFEIPQQDLAREQKWDT</sequence>
<dbReference type="EMBL" id="KN835376">
    <property type="protein sequence ID" value="KIK38742.1"/>
    <property type="molecule type" value="Genomic_DNA"/>
</dbReference>
<proteinExistence type="predicted"/>
<reference evidence="1 2" key="1">
    <citation type="submission" date="2014-04" db="EMBL/GenBank/DDBJ databases">
        <authorList>
            <consortium name="DOE Joint Genome Institute"/>
            <person name="Kuo A."/>
            <person name="Ruytinx J."/>
            <person name="Rineau F."/>
            <person name="Colpaert J."/>
            <person name="Kohler A."/>
            <person name="Nagy L.G."/>
            <person name="Floudas D."/>
            <person name="Copeland A."/>
            <person name="Barry K.W."/>
            <person name="Cichocki N."/>
            <person name="Veneault-Fourrey C."/>
            <person name="LaButti K."/>
            <person name="Lindquist E.A."/>
            <person name="Lipzen A."/>
            <person name="Lundell T."/>
            <person name="Morin E."/>
            <person name="Murat C."/>
            <person name="Sun H."/>
            <person name="Tunlid A."/>
            <person name="Henrissat B."/>
            <person name="Grigoriev I.V."/>
            <person name="Hibbett D.S."/>
            <person name="Martin F."/>
            <person name="Nordberg H.P."/>
            <person name="Cantor M.N."/>
            <person name="Hua S.X."/>
        </authorList>
    </citation>
    <scope>NUCLEOTIDE SEQUENCE [LARGE SCALE GENOMIC DNA]</scope>
    <source>
        <strain evidence="1 2">UH-Slu-Lm8-n1</strain>
    </source>
</reference>
<protein>
    <submittedName>
        <fullName evidence="1">Uncharacterized protein</fullName>
    </submittedName>
</protein>
<accession>A0A0D0AWH0</accession>
<dbReference type="AlphaFoldDB" id="A0A0D0AWH0"/>
<keyword evidence="2" id="KW-1185">Reference proteome</keyword>
<organism evidence="1 2">
    <name type="scientific">Suillus luteus UH-Slu-Lm8-n1</name>
    <dbReference type="NCBI Taxonomy" id="930992"/>
    <lineage>
        <taxon>Eukaryota</taxon>
        <taxon>Fungi</taxon>
        <taxon>Dikarya</taxon>
        <taxon>Basidiomycota</taxon>
        <taxon>Agaricomycotina</taxon>
        <taxon>Agaricomycetes</taxon>
        <taxon>Agaricomycetidae</taxon>
        <taxon>Boletales</taxon>
        <taxon>Suillineae</taxon>
        <taxon>Suillaceae</taxon>
        <taxon>Suillus</taxon>
    </lineage>
</organism>
<evidence type="ECO:0000313" key="1">
    <source>
        <dbReference type="EMBL" id="KIK38742.1"/>
    </source>
</evidence>